<evidence type="ECO:0000259" key="8">
    <source>
        <dbReference type="Pfam" id="PF02753"/>
    </source>
</evidence>
<dbReference type="EMBL" id="JAMXHT010000002">
    <property type="protein sequence ID" value="MCO5397574.1"/>
    <property type="molecule type" value="Genomic_DNA"/>
</dbReference>
<dbReference type="InterPro" id="IPR036316">
    <property type="entry name" value="Pili_assmbl_chap_C_dom_sf"/>
</dbReference>
<evidence type="ECO:0000256" key="4">
    <source>
        <dbReference type="ARBA" id="ARBA00022764"/>
    </source>
</evidence>
<evidence type="ECO:0000256" key="6">
    <source>
        <dbReference type="SAM" id="SignalP"/>
    </source>
</evidence>
<protein>
    <submittedName>
        <fullName evidence="9">Molecular chaperone</fullName>
    </submittedName>
</protein>
<keyword evidence="10" id="KW-1185">Reference proteome</keyword>
<reference evidence="9" key="1">
    <citation type="submission" date="2022-06" db="EMBL/GenBank/DDBJ databases">
        <authorList>
            <person name="Lu C.-H."/>
        </authorList>
    </citation>
    <scope>NUCLEOTIDE SEQUENCE</scope>
    <source>
        <strain evidence="9">21MJYT02-11</strain>
    </source>
</reference>
<dbReference type="InterPro" id="IPR016147">
    <property type="entry name" value="Pili_assmbl_chaperone_N"/>
</dbReference>
<dbReference type="InterPro" id="IPR001829">
    <property type="entry name" value="Pili_assmbl_chaperone_bac"/>
</dbReference>
<evidence type="ECO:0000256" key="2">
    <source>
        <dbReference type="ARBA" id="ARBA00007399"/>
    </source>
</evidence>
<evidence type="ECO:0000256" key="1">
    <source>
        <dbReference type="ARBA" id="ARBA00004418"/>
    </source>
</evidence>
<dbReference type="SUPFAM" id="SSF49584">
    <property type="entry name" value="Periplasmic chaperone C-domain"/>
    <property type="match status" value="1"/>
</dbReference>
<dbReference type="InterPro" id="IPR016148">
    <property type="entry name" value="Pili_assmbl_chaperone_C"/>
</dbReference>
<evidence type="ECO:0000259" key="7">
    <source>
        <dbReference type="Pfam" id="PF00345"/>
    </source>
</evidence>
<accession>A0ABT1AGQ1</accession>
<organism evidence="9 10">
    <name type="scientific">Ralstonia soli</name>
    <dbReference type="NCBI Taxonomy" id="2953896"/>
    <lineage>
        <taxon>Bacteria</taxon>
        <taxon>Pseudomonadati</taxon>
        <taxon>Pseudomonadota</taxon>
        <taxon>Betaproteobacteria</taxon>
        <taxon>Burkholderiales</taxon>
        <taxon>Burkholderiaceae</taxon>
        <taxon>Ralstonia</taxon>
    </lineage>
</organism>
<evidence type="ECO:0000256" key="5">
    <source>
        <dbReference type="ARBA" id="ARBA00023186"/>
    </source>
</evidence>
<dbReference type="RefSeq" id="WP_252677433.1">
    <property type="nucleotide sequence ID" value="NZ_JAMXHT010000002.1"/>
</dbReference>
<dbReference type="Proteomes" id="UP001162811">
    <property type="component" value="Unassembled WGS sequence"/>
</dbReference>
<sequence>MSLRRFMAACLFIAGCGAGVVQASVVIGSTRVIYPASEKEVTVSLANRNTQPVLVQAWVDTGDALATPDTIKIPFIVHPPMFRMEPDRGHAVRLTYTGDPLPDNRETMYWFNALEVPPRQVGAAGTNHVQFALRTRIKLIFRPSGLPGNAAEAFKQLGWKWTTGAGGKGVALAVTNPSAYYVNFADVGLKVDGVRKLVGNGGMVAPGGTTTFSLDPLKLADRPSGDVKVSFDVIDDSGASSEQEAALVPRPAACSVHQPDCLHSAQRSNP</sequence>
<dbReference type="Pfam" id="PF02753">
    <property type="entry name" value="PapD_C"/>
    <property type="match status" value="1"/>
</dbReference>
<reference evidence="9" key="2">
    <citation type="journal article" date="2023" name="Front. Microbiol.">
        <title>Ralstonia chuxiongensis sp. nov., Ralstonia mojiangensis sp. nov., and Ralstonia soli sp. nov., isolated from tobacco fields, are three novel species in the family Burkholderiaceae.</title>
        <authorList>
            <person name="Lu C.H."/>
            <person name="Zhang Y.Y."/>
            <person name="Jiang N."/>
            <person name="Chen W."/>
            <person name="Shao X."/>
            <person name="Zhao Z.M."/>
            <person name="Lu W.L."/>
            <person name="Hu X."/>
            <person name="Xi Y.X."/>
            <person name="Zou S.Y."/>
            <person name="Wei Q.J."/>
            <person name="Lin Z.L."/>
            <person name="Gong L."/>
            <person name="Gai X.T."/>
            <person name="Zhang L.Q."/>
            <person name="Li J.Y."/>
            <person name="Jin Y."/>
            <person name="Xia Z.Y."/>
        </authorList>
    </citation>
    <scope>NUCLEOTIDE SEQUENCE</scope>
    <source>
        <strain evidence="9">21MJYT02-11</strain>
    </source>
</reference>
<keyword evidence="5" id="KW-0143">Chaperone</keyword>
<keyword evidence="3 6" id="KW-0732">Signal</keyword>
<dbReference type="PROSITE" id="PS51257">
    <property type="entry name" value="PROKAR_LIPOPROTEIN"/>
    <property type="match status" value="1"/>
</dbReference>
<comment type="similarity">
    <text evidence="2">Belongs to the periplasmic pilus chaperone family.</text>
</comment>
<gene>
    <name evidence="9" type="ORF">NG900_05090</name>
</gene>
<feature type="domain" description="Pili assembly chaperone N-terminal" evidence="7">
    <location>
        <begin position="24"/>
        <end position="146"/>
    </location>
</feature>
<dbReference type="Gene3D" id="2.60.40.10">
    <property type="entry name" value="Immunoglobulins"/>
    <property type="match status" value="2"/>
</dbReference>
<dbReference type="InterPro" id="IPR050643">
    <property type="entry name" value="Periplasmic_pilus_chap"/>
</dbReference>
<evidence type="ECO:0000313" key="10">
    <source>
        <dbReference type="Proteomes" id="UP001162811"/>
    </source>
</evidence>
<dbReference type="PANTHER" id="PTHR30251">
    <property type="entry name" value="PILUS ASSEMBLY CHAPERONE"/>
    <property type="match status" value="1"/>
</dbReference>
<comment type="caution">
    <text evidence="9">The sequence shown here is derived from an EMBL/GenBank/DDBJ whole genome shotgun (WGS) entry which is preliminary data.</text>
</comment>
<feature type="signal peptide" evidence="6">
    <location>
        <begin position="1"/>
        <end position="23"/>
    </location>
</feature>
<dbReference type="InterPro" id="IPR008962">
    <property type="entry name" value="PapD-like_sf"/>
</dbReference>
<comment type="subcellular location">
    <subcellularLocation>
        <location evidence="1">Periplasm</location>
    </subcellularLocation>
</comment>
<dbReference type="SUPFAM" id="SSF49354">
    <property type="entry name" value="PapD-like"/>
    <property type="match status" value="1"/>
</dbReference>
<proteinExistence type="inferred from homology"/>
<dbReference type="InterPro" id="IPR013783">
    <property type="entry name" value="Ig-like_fold"/>
</dbReference>
<dbReference type="PRINTS" id="PR00969">
    <property type="entry name" value="CHAPERONPILI"/>
</dbReference>
<evidence type="ECO:0000313" key="9">
    <source>
        <dbReference type="EMBL" id="MCO5397574.1"/>
    </source>
</evidence>
<feature type="domain" description="Pili assembly chaperone C-terminal" evidence="8">
    <location>
        <begin position="174"/>
        <end position="241"/>
    </location>
</feature>
<feature type="chain" id="PRO_5046780890" evidence="6">
    <location>
        <begin position="24"/>
        <end position="270"/>
    </location>
</feature>
<keyword evidence="4" id="KW-0574">Periplasm</keyword>
<evidence type="ECO:0000256" key="3">
    <source>
        <dbReference type="ARBA" id="ARBA00022729"/>
    </source>
</evidence>
<dbReference type="Pfam" id="PF00345">
    <property type="entry name" value="PapD_N"/>
    <property type="match status" value="1"/>
</dbReference>
<dbReference type="PANTHER" id="PTHR30251:SF2">
    <property type="entry name" value="FIMBRIAL CHAPERONE YADV-RELATED"/>
    <property type="match status" value="1"/>
</dbReference>
<name>A0ABT1AGQ1_9RALS</name>